<evidence type="ECO:0000256" key="5">
    <source>
        <dbReference type="ARBA" id="ARBA00023136"/>
    </source>
</evidence>
<sequence>MLLREAWRNVTRRWNRTAFSLLTIVIGAATLVTMLAVTRGSAYRSAEHLAALSSGMLTVSLPAGPAGWAEGEEGLRQRLLRQPGVKEAGTFTVLNDGQRTPVSTARTRDADAVSVALSDSGLRVMGGHVVAGGWPSAGSHEMLVGQRVAETLGVAPELGQNQVKIGDRWWSVVGVVQGTGNAAILNEAVIFPPTKAASLEPTVSRNIVLEASVPDAVPEEQLRLAAWPYEPEHARITRPVSAESLSTGLLRESETMVLVTMLVLAVSAVFSVYSTMQTAVWERRRHIGLDRALGASRGRIAGLFLFESALTGGLGGLAGTGLGVLVGAGVAALQGWPHLLPWWVVVVPGAGAVIGAISGLLPAVGASRVDPAQLLRE</sequence>
<keyword evidence="5 7" id="KW-0472">Membrane</keyword>
<feature type="transmembrane region" description="Helical" evidence="7">
    <location>
        <begin position="17"/>
        <end position="37"/>
    </location>
</feature>
<evidence type="ECO:0000313" key="11">
    <source>
        <dbReference type="Proteomes" id="UP001247307"/>
    </source>
</evidence>
<keyword evidence="3 7" id="KW-0812">Transmembrane</keyword>
<dbReference type="Pfam" id="PF12704">
    <property type="entry name" value="MacB_PCD"/>
    <property type="match status" value="1"/>
</dbReference>
<feature type="transmembrane region" description="Helical" evidence="7">
    <location>
        <begin position="256"/>
        <end position="281"/>
    </location>
</feature>
<evidence type="ECO:0000256" key="1">
    <source>
        <dbReference type="ARBA" id="ARBA00004651"/>
    </source>
</evidence>
<reference evidence="10" key="1">
    <citation type="submission" date="2023-07" db="EMBL/GenBank/DDBJ databases">
        <title>Sequencing the genomes of 1000 actinobacteria strains.</title>
        <authorList>
            <person name="Klenk H.-P."/>
        </authorList>
    </citation>
    <scope>NUCLEOTIDE SEQUENCE</scope>
    <source>
        <strain evidence="10">DSM 13988</strain>
    </source>
</reference>
<feature type="transmembrane region" description="Helical" evidence="7">
    <location>
        <begin position="302"/>
        <end position="330"/>
    </location>
</feature>
<dbReference type="GO" id="GO:0005886">
    <property type="term" value="C:plasma membrane"/>
    <property type="evidence" value="ECO:0007669"/>
    <property type="project" value="UniProtKB-SubCell"/>
</dbReference>
<accession>A0AAE3YHH3</accession>
<comment type="caution">
    <text evidence="10">The sequence shown here is derived from an EMBL/GenBank/DDBJ whole genome shotgun (WGS) entry which is preliminary data.</text>
</comment>
<comment type="subcellular location">
    <subcellularLocation>
        <location evidence="1">Cell membrane</location>
        <topology evidence="1">Multi-pass membrane protein</topology>
    </subcellularLocation>
</comment>
<feature type="transmembrane region" description="Helical" evidence="7">
    <location>
        <begin position="342"/>
        <end position="366"/>
    </location>
</feature>
<feature type="domain" description="ABC3 transporter permease C-terminal" evidence="8">
    <location>
        <begin position="259"/>
        <end position="370"/>
    </location>
</feature>
<dbReference type="InterPro" id="IPR050250">
    <property type="entry name" value="Macrolide_Exporter_MacB"/>
</dbReference>
<dbReference type="AlphaFoldDB" id="A0AAE3YHH3"/>
<dbReference type="Proteomes" id="UP001247307">
    <property type="component" value="Unassembled WGS sequence"/>
</dbReference>
<dbReference type="RefSeq" id="WP_309850658.1">
    <property type="nucleotide sequence ID" value="NZ_BAAAIU010000005.1"/>
</dbReference>
<dbReference type="InterPro" id="IPR025857">
    <property type="entry name" value="MacB_PCD"/>
</dbReference>
<evidence type="ECO:0000259" key="9">
    <source>
        <dbReference type="Pfam" id="PF12704"/>
    </source>
</evidence>
<dbReference type="Pfam" id="PF02687">
    <property type="entry name" value="FtsX"/>
    <property type="match status" value="1"/>
</dbReference>
<name>A0AAE3YHH3_9MICC</name>
<dbReference type="EMBL" id="JAVDUI010000001">
    <property type="protein sequence ID" value="MDR6892106.1"/>
    <property type="molecule type" value="Genomic_DNA"/>
</dbReference>
<evidence type="ECO:0000256" key="4">
    <source>
        <dbReference type="ARBA" id="ARBA00022989"/>
    </source>
</evidence>
<dbReference type="PANTHER" id="PTHR30572">
    <property type="entry name" value="MEMBRANE COMPONENT OF TRANSPORTER-RELATED"/>
    <property type="match status" value="1"/>
</dbReference>
<dbReference type="PANTHER" id="PTHR30572:SF4">
    <property type="entry name" value="ABC TRANSPORTER PERMEASE YTRF"/>
    <property type="match status" value="1"/>
</dbReference>
<dbReference type="GO" id="GO:0022857">
    <property type="term" value="F:transmembrane transporter activity"/>
    <property type="evidence" value="ECO:0007669"/>
    <property type="project" value="TreeGrafter"/>
</dbReference>
<evidence type="ECO:0000256" key="3">
    <source>
        <dbReference type="ARBA" id="ARBA00022692"/>
    </source>
</evidence>
<keyword evidence="4 7" id="KW-1133">Transmembrane helix</keyword>
<gene>
    <name evidence="10" type="ORF">J2S35_001046</name>
</gene>
<dbReference type="InterPro" id="IPR003838">
    <property type="entry name" value="ABC3_permease_C"/>
</dbReference>
<evidence type="ECO:0000256" key="7">
    <source>
        <dbReference type="SAM" id="Phobius"/>
    </source>
</evidence>
<evidence type="ECO:0000256" key="6">
    <source>
        <dbReference type="ARBA" id="ARBA00038076"/>
    </source>
</evidence>
<evidence type="ECO:0000259" key="8">
    <source>
        <dbReference type="Pfam" id="PF02687"/>
    </source>
</evidence>
<organism evidence="10 11">
    <name type="scientific">Falsarthrobacter nasiphocae</name>
    <dbReference type="NCBI Taxonomy" id="189863"/>
    <lineage>
        <taxon>Bacteria</taxon>
        <taxon>Bacillati</taxon>
        <taxon>Actinomycetota</taxon>
        <taxon>Actinomycetes</taxon>
        <taxon>Micrococcales</taxon>
        <taxon>Micrococcaceae</taxon>
        <taxon>Falsarthrobacter</taxon>
    </lineage>
</organism>
<evidence type="ECO:0000256" key="2">
    <source>
        <dbReference type="ARBA" id="ARBA00022475"/>
    </source>
</evidence>
<comment type="similarity">
    <text evidence="6">Belongs to the ABC-4 integral membrane protein family.</text>
</comment>
<feature type="domain" description="MacB-like periplasmic core" evidence="9">
    <location>
        <begin position="17"/>
        <end position="215"/>
    </location>
</feature>
<evidence type="ECO:0000313" key="10">
    <source>
        <dbReference type="EMBL" id="MDR6892106.1"/>
    </source>
</evidence>
<proteinExistence type="inferred from homology"/>
<keyword evidence="11" id="KW-1185">Reference proteome</keyword>
<keyword evidence="2" id="KW-1003">Cell membrane</keyword>
<protein>
    <submittedName>
        <fullName evidence="10">ABC transport system permease protein</fullName>
    </submittedName>
</protein>